<protein>
    <submittedName>
        <fullName evidence="2">Uncharacterized protein</fullName>
    </submittedName>
</protein>
<evidence type="ECO:0000313" key="2">
    <source>
        <dbReference type="EMBL" id="MBD3663513.1"/>
    </source>
</evidence>
<name>A0A927D1T3_9RHOB</name>
<comment type="caution">
    <text evidence="2">The sequence shown here is derived from an EMBL/GenBank/DDBJ whole genome shotgun (WGS) entry which is preliminary data.</text>
</comment>
<keyword evidence="1" id="KW-0812">Transmembrane</keyword>
<organism evidence="2 3">
    <name type="scientific">Sulfitobacter aestuariivivens</name>
    <dbReference type="NCBI Taxonomy" id="2766981"/>
    <lineage>
        <taxon>Bacteria</taxon>
        <taxon>Pseudomonadati</taxon>
        <taxon>Pseudomonadota</taxon>
        <taxon>Alphaproteobacteria</taxon>
        <taxon>Rhodobacterales</taxon>
        <taxon>Roseobacteraceae</taxon>
        <taxon>Sulfitobacter</taxon>
    </lineage>
</organism>
<keyword evidence="1" id="KW-0472">Membrane</keyword>
<proteinExistence type="predicted"/>
<sequence length="155" mass="17233">MCDPAGALLNWLNRHATALQALAAVITTLVAVAALVAIPMQINASARLQNEQSARDIYRAFLALSVEQPAFAEPDYCALSKTTDQHTAYRYYVEFLLYTAEQVTETSKSWEPAMQNHLKVHMPFMCNTPGWQGEEAPIAKLIGEMRTIYCPIPVC</sequence>
<evidence type="ECO:0000313" key="3">
    <source>
        <dbReference type="Proteomes" id="UP000635142"/>
    </source>
</evidence>
<keyword evidence="3" id="KW-1185">Reference proteome</keyword>
<dbReference type="AlphaFoldDB" id="A0A927D1T3"/>
<gene>
    <name evidence="2" type="ORF">H9Q16_06240</name>
</gene>
<keyword evidence="1" id="KW-1133">Transmembrane helix</keyword>
<feature type="transmembrane region" description="Helical" evidence="1">
    <location>
        <begin position="18"/>
        <end position="38"/>
    </location>
</feature>
<dbReference type="EMBL" id="JACTAG010000001">
    <property type="protein sequence ID" value="MBD3663513.1"/>
    <property type="molecule type" value="Genomic_DNA"/>
</dbReference>
<dbReference type="RefSeq" id="WP_191074471.1">
    <property type="nucleotide sequence ID" value="NZ_JACTAG010000001.1"/>
</dbReference>
<accession>A0A927D1T3</accession>
<dbReference type="Proteomes" id="UP000635142">
    <property type="component" value="Unassembled WGS sequence"/>
</dbReference>
<reference evidence="2" key="1">
    <citation type="submission" date="2020-08" db="EMBL/GenBank/DDBJ databases">
        <title>Sulfitobacter aestuariivivens sp. nov., isolated from a tidal flat.</title>
        <authorList>
            <person name="Park S."/>
            <person name="Yoon J.-H."/>
        </authorList>
    </citation>
    <scope>NUCLEOTIDE SEQUENCE</scope>
    <source>
        <strain evidence="2">TSTF-M16</strain>
    </source>
</reference>
<evidence type="ECO:0000256" key="1">
    <source>
        <dbReference type="SAM" id="Phobius"/>
    </source>
</evidence>